<dbReference type="GO" id="GO:0005524">
    <property type="term" value="F:ATP binding"/>
    <property type="evidence" value="ECO:0007669"/>
    <property type="project" value="UniProtKB-UniRule"/>
</dbReference>
<feature type="binding site" evidence="7">
    <location>
        <position position="39"/>
    </location>
    <ligand>
        <name>UDP-N-acetyl-alpha-D-muramoyl-L-alanyl-D-glutamate</name>
        <dbReference type="ChEBI" id="CHEBI:83900"/>
    </ligand>
</feature>
<evidence type="ECO:0000313" key="12">
    <source>
        <dbReference type="EMBL" id="REE99684.1"/>
    </source>
</evidence>
<dbReference type="GO" id="GO:0051301">
    <property type="term" value="P:cell division"/>
    <property type="evidence" value="ECO:0007669"/>
    <property type="project" value="UniProtKB-KW"/>
</dbReference>
<dbReference type="PANTHER" id="PTHR23135">
    <property type="entry name" value="MUR LIGASE FAMILY MEMBER"/>
    <property type="match status" value="1"/>
</dbReference>
<dbReference type="Gene3D" id="3.40.1390.10">
    <property type="entry name" value="MurE/MurF, N-terminal domain"/>
    <property type="match status" value="1"/>
</dbReference>
<dbReference type="GO" id="GO:0000287">
    <property type="term" value="F:magnesium ion binding"/>
    <property type="evidence" value="ECO:0007669"/>
    <property type="project" value="UniProtKB-UniRule"/>
</dbReference>
<dbReference type="GO" id="GO:0071555">
    <property type="term" value="P:cell wall organization"/>
    <property type="evidence" value="ECO:0007669"/>
    <property type="project" value="UniProtKB-KW"/>
</dbReference>
<evidence type="ECO:0000256" key="7">
    <source>
        <dbReference type="HAMAP-Rule" id="MF_00208"/>
    </source>
</evidence>
<keyword evidence="7" id="KW-0067">ATP-binding</keyword>
<feature type="binding site" evidence="7">
    <location>
        <position position="191"/>
    </location>
    <ligand>
        <name>UDP-N-acetyl-alpha-D-muramoyl-L-alanyl-D-glutamate</name>
        <dbReference type="ChEBI" id="CHEBI:83900"/>
    </ligand>
</feature>
<dbReference type="GO" id="GO:0008765">
    <property type="term" value="F:UDP-N-acetylmuramoylalanyl-D-glutamate-2,6-diaminopimelate ligase activity"/>
    <property type="evidence" value="ECO:0007669"/>
    <property type="project" value="UniProtKB-UniRule"/>
</dbReference>
<feature type="domain" description="Mur ligase N-terminal catalytic" evidence="9">
    <location>
        <begin position="32"/>
        <end position="105"/>
    </location>
</feature>
<dbReference type="SUPFAM" id="SSF63418">
    <property type="entry name" value="MurE/MurF N-terminal domain"/>
    <property type="match status" value="1"/>
</dbReference>
<dbReference type="PANTHER" id="PTHR23135:SF4">
    <property type="entry name" value="UDP-N-ACETYLMURAMOYL-L-ALANYL-D-GLUTAMATE--2,6-DIAMINOPIMELATE LIGASE MURE HOMOLOG, CHLOROPLASTIC"/>
    <property type="match status" value="1"/>
</dbReference>
<dbReference type="GO" id="GO:0009252">
    <property type="term" value="P:peptidoglycan biosynthetic process"/>
    <property type="evidence" value="ECO:0007669"/>
    <property type="project" value="UniProtKB-UniRule"/>
</dbReference>
<dbReference type="EC" id="6.3.2.13" evidence="7"/>
<evidence type="ECO:0000256" key="4">
    <source>
        <dbReference type="ARBA" id="ARBA00022984"/>
    </source>
</evidence>
<proteinExistence type="inferred from homology"/>
<keyword evidence="5 7" id="KW-0131">Cell cycle</keyword>
<evidence type="ECO:0000256" key="2">
    <source>
        <dbReference type="ARBA" id="ARBA00022618"/>
    </source>
</evidence>
<dbReference type="GO" id="GO:0005737">
    <property type="term" value="C:cytoplasm"/>
    <property type="evidence" value="ECO:0007669"/>
    <property type="project" value="UniProtKB-SubCell"/>
</dbReference>
<dbReference type="Pfam" id="PF02875">
    <property type="entry name" value="Mur_ligase_C"/>
    <property type="match status" value="1"/>
</dbReference>
<dbReference type="NCBIfam" id="NF001124">
    <property type="entry name" value="PRK00139.1-2"/>
    <property type="match status" value="1"/>
</dbReference>
<dbReference type="Gene3D" id="3.90.190.20">
    <property type="entry name" value="Mur ligase, C-terminal domain"/>
    <property type="match status" value="1"/>
</dbReference>
<dbReference type="InterPro" id="IPR036565">
    <property type="entry name" value="Mur-like_cat_sf"/>
</dbReference>
<reference evidence="12 13" key="1">
    <citation type="submission" date="2018-08" db="EMBL/GenBank/DDBJ databases">
        <title>Sequencing the genomes of 1000 actinobacteria strains.</title>
        <authorList>
            <person name="Klenk H.-P."/>
        </authorList>
    </citation>
    <scope>NUCLEOTIDE SEQUENCE [LARGE SCALE GENOMIC DNA]</scope>
    <source>
        <strain evidence="12 13">DSM 43927</strain>
    </source>
</reference>
<dbReference type="InterPro" id="IPR000713">
    <property type="entry name" value="Mur_ligase_N"/>
</dbReference>
<dbReference type="SUPFAM" id="SSF53623">
    <property type="entry name" value="MurD-like peptide ligases, catalytic domain"/>
    <property type="match status" value="1"/>
</dbReference>
<dbReference type="EMBL" id="QTTT01000001">
    <property type="protein sequence ID" value="REE99684.1"/>
    <property type="molecule type" value="Genomic_DNA"/>
</dbReference>
<comment type="subcellular location">
    <subcellularLocation>
        <location evidence="7 8">Cytoplasm</location>
    </subcellularLocation>
</comment>
<keyword evidence="7" id="KW-0547">Nucleotide-binding</keyword>
<comment type="pathway">
    <text evidence="7 8">Cell wall biogenesis; peptidoglycan biosynthesis.</text>
</comment>
<dbReference type="InterPro" id="IPR035911">
    <property type="entry name" value="MurE/MurF_N"/>
</dbReference>
<dbReference type="InterPro" id="IPR005761">
    <property type="entry name" value="UDP-N-AcMur-Glu-dNH2Pim_ligase"/>
</dbReference>
<keyword evidence="7" id="KW-0460">Magnesium</keyword>
<accession>A0A3D9T4Q8</accession>
<evidence type="ECO:0000256" key="3">
    <source>
        <dbReference type="ARBA" id="ARBA00022960"/>
    </source>
</evidence>
<dbReference type="OrthoDB" id="9800958at2"/>
<dbReference type="InterPro" id="IPR036615">
    <property type="entry name" value="Mur_ligase_C_dom_sf"/>
</dbReference>
<feature type="binding site" evidence="7">
    <location>
        <position position="393"/>
    </location>
    <ligand>
        <name>meso-2,6-diaminopimelate</name>
        <dbReference type="ChEBI" id="CHEBI:57791"/>
    </ligand>
</feature>
<dbReference type="NCBIfam" id="TIGR01085">
    <property type="entry name" value="murE"/>
    <property type="match status" value="1"/>
</dbReference>
<keyword evidence="2 7" id="KW-0132">Cell division</keyword>
<feature type="binding site" evidence="7">
    <location>
        <position position="199"/>
    </location>
    <ligand>
        <name>UDP-N-acetyl-alpha-D-muramoyl-L-alanyl-D-glutamate</name>
        <dbReference type="ChEBI" id="CHEBI:83900"/>
    </ligand>
</feature>
<name>A0A3D9T4Q8_9ACTN</name>
<dbReference type="HAMAP" id="MF_00208">
    <property type="entry name" value="MurE"/>
    <property type="match status" value="1"/>
</dbReference>
<sequence>MRPTTNPARPLSGLAALLSVPPDEPGTSEAAVTGVTHDSRQVLPGDLYVALPGARAHGADYAAQAAAAGAVAILTDPDGRERSAATGLPVLTVPDPRARLGDAAAWVYGDPARDLTLIGVTGTSGKTTTVYLLEAGLRAAGVETGVIGTVETRIGDTRLPSALTTPEATDLHAIFATMRERGAGAGVMEVSSHALEQGRVGGAHYDVAIFTNLSQDHLDYHPTMESYFAAKARLFTPEYSRVGVVNIDDGHGRELARTARIPLTTFSAAGDPSADWRAVDVRLGADGSVFRVVGPGGIEADASIRLAGPFNVANALAAVVALVEAGIGLPAALRGVGSLTGVPGRLEPVDEGQGFAALVDYSHKPGAVEAVLGSLREVTAGRLIVVLGCGGDRDRGKRPLMGEAAARLADVAVLTDDNPRSEDPLAILAAMVEGVLKVPRAERAHLVVEPDRAEAIALALGRARRGDVVVVAGKGHEQGQYVAGRVLPFDDREVVRAELRRLTAGTNGRDGGRR</sequence>
<comment type="caution">
    <text evidence="7">Lacks conserved residue(s) required for the propagation of feature annotation.</text>
</comment>
<keyword evidence="7 12" id="KW-0436">Ligase</keyword>
<dbReference type="Proteomes" id="UP000256661">
    <property type="component" value="Unassembled WGS sequence"/>
</dbReference>
<evidence type="ECO:0000259" key="11">
    <source>
        <dbReference type="Pfam" id="PF08245"/>
    </source>
</evidence>
<evidence type="ECO:0000256" key="5">
    <source>
        <dbReference type="ARBA" id="ARBA00023306"/>
    </source>
</evidence>
<dbReference type="GO" id="GO:0008360">
    <property type="term" value="P:regulation of cell shape"/>
    <property type="evidence" value="ECO:0007669"/>
    <property type="project" value="UniProtKB-KW"/>
</dbReference>
<feature type="binding site" evidence="7">
    <location>
        <begin position="164"/>
        <end position="165"/>
    </location>
    <ligand>
        <name>UDP-N-acetyl-alpha-D-muramoyl-L-alanyl-D-glutamate</name>
        <dbReference type="ChEBI" id="CHEBI:83900"/>
    </ligand>
</feature>
<evidence type="ECO:0000259" key="10">
    <source>
        <dbReference type="Pfam" id="PF02875"/>
    </source>
</evidence>
<keyword evidence="13" id="KW-1185">Reference proteome</keyword>
<evidence type="ECO:0000313" key="13">
    <source>
        <dbReference type="Proteomes" id="UP000256661"/>
    </source>
</evidence>
<feature type="binding site" evidence="7">
    <location>
        <begin position="417"/>
        <end position="420"/>
    </location>
    <ligand>
        <name>meso-2,6-diaminopimelate</name>
        <dbReference type="ChEBI" id="CHEBI:57791"/>
    </ligand>
</feature>
<keyword evidence="3 7" id="KW-0133">Cell shape</keyword>
<dbReference type="SUPFAM" id="SSF53244">
    <property type="entry name" value="MurD-like peptide ligases, peptide-binding domain"/>
    <property type="match status" value="1"/>
</dbReference>
<dbReference type="Gene3D" id="3.40.1190.10">
    <property type="entry name" value="Mur-like, catalytic domain"/>
    <property type="match status" value="1"/>
</dbReference>
<feature type="domain" description="Mur ligase C-terminal" evidence="10">
    <location>
        <begin position="344"/>
        <end position="475"/>
    </location>
</feature>
<comment type="similarity">
    <text evidence="1 7">Belongs to the MurCDEF family. MurE subfamily.</text>
</comment>
<protein>
    <recommendedName>
        <fullName evidence="7">UDP-N-acetylmuramoyl-L-alanyl-D-glutamate--2,6-diaminopimelate ligase</fullName>
        <ecNumber evidence="7">6.3.2.13</ecNumber>
    </recommendedName>
    <alternativeName>
        <fullName evidence="7">Meso-A2pm-adding enzyme</fullName>
    </alternativeName>
    <alternativeName>
        <fullName evidence="7">Meso-diaminopimelate-adding enzyme</fullName>
    </alternativeName>
    <alternativeName>
        <fullName evidence="7">UDP-MurNAc-L-Ala-D-Glu:meso-diaminopimelate ligase</fullName>
    </alternativeName>
    <alternativeName>
        <fullName evidence="7">UDP-MurNAc-tripeptide synthetase</fullName>
    </alternativeName>
    <alternativeName>
        <fullName evidence="7">UDP-N-acetylmuramyl-tripeptide synthetase</fullName>
    </alternativeName>
</protein>
<dbReference type="InterPro" id="IPR004101">
    <property type="entry name" value="Mur_ligase_C"/>
</dbReference>
<evidence type="ECO:0000256" key="6">
    <source>
        <dbReference type="ARBA" id="ARBA00023316"/>
    </source>
</evidence>
<dbReference type="Pfam" id="PF01225">
    <property type="entry name" value="Mur_ligase"/>
    <property type="match status" value="1"/>
</dbReference>
<comment type="PTM">
    <text evidence="7">Carboxylation is probably crucial for Mg(2+) binding and, consequently, for the gamma-phosphate positioning of ATP.</text>
</comment>
<feature type="binding site" evidence="7">
    <location>
        <position position="197"/>
    </location>
    <ligand>
        <name>UDP-N-acetyl-alpha-D-muramoyl-L-alanyl-D-glutamate</name>
        <dbReference type="ChEBI" id="CHEBI:83900"/>
    </ligand>
</feature>
<comment type="caution">
    <text evidence="12">The sequence shown here is derived from an EMBL/GenBank/DDBJ whole genome shotgun (WGS) entry which is preliminary data.</text>
</comment>
<dbReference type="AlphaFoldDB" id="A0A3D9T4Q8"/>
<comment type="catalytic activity">
    <reaction evidence="7">
        <text>UDP-N-acetyl-alpha-D-muramoyl-L-alanyl-D-glutamate + meso-2,6-diaminopimelate + ATP = UDP-N-acetyl-alpha-D-muramoyl-L-alanyl-gamma-D-glutamyl-meso-2,6-diaminopimelate + ADP + phosphate + H(+)</text>
        <dbReference type="Rhea" id="RHEA:23676"/>
        <dbReference type="ChEBI" id="CHEBI:15378"/>
        <dbReference type="ChEBI" id="CHEBI:30616"/>
        <dbReference type="ChEBI" id="CHEBI:43474"/>
        <dbReference type="ChEBI" id="CHEBI:57791"/>
        <dbReference type="ChEBI" id="CHEBI:83900"/>
        <dbReference type="ChEBI" id="CHEBI:83905"/>
        <dbReference type="ChEBI" id="CHEBI:456216"/>
        <dbReference type="EC" id="6.3.2.13"/>
    </reaction>
</comment>
<comment type="cofactor">
    <cofactor evidence="7">
        <name>Mg(2+)</name>
        <dbReference type="ChEBI" id="CHEBI:18420"/>
    </cofactor>
</comment>
<evidence type="ECO:0000256" key="8">
    <source>
        <dbReference type="RuleBase" id="RU004135"/>
    </source>
</evidence>
<organism evidence="12 13">
    <name type="scientific">Thermomonospora umbrina</name>
    <dbReference type="NCBI Taxonomy" id="111806"/>
    <lineage>
        <taxon>Bacteria</taxon>
        <taxon>Bacillati</taxon>
        <taxon>Actinomycetota</taxon>
        <taxon>Actinomycetes</taxon>
        <taxon>Streptosporangiales</taxon>
        <taxon>Thermomonosporaceae</taxon>
        <taxon>Thermomonospora</taxon>
    </lineage>
</organism>
<dbReference type="Pfam" id="PF08245">
    <property type="entry name" value="Mur_ligase_M"/>
    <property type="match status" value="1"/>
</dbReference>
<dbReference type="NCBIfam" id="NF001126">
    <property type="entry name" value="PRK00139.1-4"/>
    <property type="match status" value="1"/>
</dbReference>
<feature type="binding site" evidence="7">
    <location>
        <begin position="122"/>
        <end position="128"/>
    </location>
    <ligand>
        <name>ATP</name>
        <dbReference type="ChEBI" id="CHEBI:30616"/>
    </ligand>
</feature>
<feature type="domain" description="Mur ligase central" evidence="11">
    <location>
        <begin position="120"/>
        <end position="321"/>
    </location>
</feature>
<keyword evidence="6 7" id="KW-0961">Cell wall biogenesis/degradation</keyword>
<evidence type="ECO:0000259" key="9">
    <source>
        <dbReference type="Pfam" id="PF01225"/>
    </source>
</evidence>
<comment type="function">
    <text evidence="7">Catalyzes the addition of meso-diaminopimelic acid to the nucleotide precursor UDP-N-acetylmuramoyl-L-alanyl-D-glutamate (UMAG) in the biosynthesis of bacterial cell-wall peptidoglycan.</text>
</comment>
<feature type="modified residue" description="N6-carboxylysine" evidence="7">
    <location>
        <position position="231"/>
    </location>
</feature>
<evidence type="ECO:0000256" key="1">
    <source>
        <dbReference type="ARBA" id="ARBA00005898"/>
    </source>
</evidence>
<dbReference type="InterPro" id="IPR013221">
    <property type="entry name" value="Mur_ligase_cen"/>
</dbReference>
<dbReference type="RefSeq" id="WP_116024951.1">
    <property type="nucleotide sequence ID" value="NZ_QTTT01000001.1"/>
</dbReference>
<feature type="binding site" evidence="7">
    <location>
        <position position="473"/>
    </location>
    <ligand>
        <name>meso-2,6-diaminopimelate</name>
        <dbReference type="ChEBI" id="CHEBI:57791"/>
    </ligand>
</feature>
<gene>
    <name evidence="7" type="primary">murE</name>
    <name evidence="12" type="ORF">DFJ69_5198</name>
</gene>
<feature type="short sequence motif" description="Meso-diaminopimelate recognition motif" evidence="7">
    <location>
        <begin position="417"/>
        <end position="420"/>
    </location>
</feature>
<keyword evidence="7" id="KW-0963">Cytoplasm</keyword>
<keyword evidence="4 7" id="KW-0573">Peptidoglycan synthesis</keyword>
<dbReference type="UniPathway" id="UPA00219"/>
<feature type="binding site" evidence="7">
    <location>
        <position position="477"/>
    </location>
    <ligand>
        <name>meso-2,6-diaminopimelate</name>
        <dbReference type="ChEBI" id="CHEBI:57791"/>
    </ligand>
</feature>